<reference evidence="9" key="1">
    <citation type="journal article" date="2015" name="BMC Genomics">
        <title>Genomic and transcriptomic analysis of the endophytic fungus Pestalotiopsis fici reveals its lifestyle and high potential for synthesis of natural products.</title>
        <authorList>
            <person name="Wang X."/>
            <person name="Zhang X."/>
            <person name="Liu L."/>
            <person name="Xiang M."/>
            <person name="Wang W."/>
            <person name="Sun X."/>
            <person name="Che Y."/>
            <person name="Guo L."/>
            <person name="Liu G."/>
            <person name="Guo L."/>
            <person name="Wang C."/>
            <person name="Yin W.B."/>
            <person name="Stadler M."/>
            <person name="Zhang X."/>
            <person name="Liu X."/>
        </authorList>
    </citation>
    <scope>NUCLEOTIDE SEQUENCE [LARGE SCALE GENOMIC DNA]</scope>
    <source>
        <strain evidence="9">W106-1 / CGMCC3.15140</strain>
    </source>
</reference>
<dbReference type="Proteomes" id="UP000030651">
    <property type="component" value="Unassembled WGS sequence"/>
</dbReference>
<dbReference type="Pfam" id="PF00067">
    <property type="entry name" value="p450"/>
    <property type="match status" value="1"/>
</dbReference>
<dbReference type="InterPro" id="IPR002401">
    <property type="entry name" value="Cyt_P450_E_grp-I"/>
</dbReference>
<evidence type="ECO:0000256" key="3">
    <source>
        <dbReference type="ARBA" id="ARBA00022617"/>
    </source>
</evidence>
<protein>
    <submittedName>
        <fullName evidence="8">Uncharacterized protein</fullName>
    </submittedName>
</protein>
<feature type="binding site" description="axial binding residue" evidence="6">
    <location>
        <position position="349"/>
    </location>
    <ligand>
        <name>heme</name>
        <dbReference type="ChEBI" id="CHEBI:30413"/>
    </ligand>
    <ligandPart>
        <name>Fe</name>
        <dbReference type="ChEBI" id="CHEBI:18248"/>
    </ligandPart>
</feature>
<accession>W3WNX0</accession>
<dbReference type="eggNOG" id="KOG0156">
    <property type="taxonomic scope" value="Eukaryota"/>
</dbReference>
<dbReference type="GO" id="GO:0020037">
    <property type="term" value="F:heme binding"/>
    <property type="evidence" value="ECO:0007669"/>
    <property type="project" value="InterPro"/>
</dbReference>
<dbReference type="SUPFAM" id="SSF48264">
    <property type="entry name" value="Cytochrome P450"/>
    <property type="match status" value="1"/>
</dbReference>
<dbReference type="AlphaFoldDB" id="W3WNX0"/>
<dbReference type="GO" id="GO:0004497">
    <property type="term" value="F:monooxygenase activity"/>
    <property type="evidence" value="ECO:0007669"/>
    <property type="project" value="InterPro"/>
</dbReference>
<feature type="region of interest" description="Disordered" evidence="7">
    <location>
        <begin position="21"/>
        <end position="40"/>
    </location>
</feature>
<dbReference type="Gene3D" id="1.10.630.10">
    <property type="entry name" value="Cytochrome P450"/>
    <property type="match status" value="1"/>
</dbReference>
<dbReference type="InterPro" id="IPR050121">
    <property type="entry name" value="Cytochrome_P450_monoxygenase"/>
</dbReference>
<sequence length="411" mass="45723">MKSASVTRMLGAGTRSSPFPTGATKIPCQAPTQRKRSSGPGICRQATYSISNLLQSEAAINQNIELLCGWLDKAADEQKEVDLAQLFTFATNDNVGEFVFSRSFGFLEKGVDIGNTIENSLAHNAYVAIIGFYGWVHTMLIGNPLVTWLGILPYGHIFDSAMRYAKEREANPDARFDLINHWLKALRENPDRMSIFDVHSAAMNNIAAGSDTVATGLQSFVYHMIRHRDAWQRCREELQAASLATNDPIISFNDAQKLSYLQACITEALRIFSPTPMGLPRVVGKGGLTIGDQTFPKGTILSVNNHVIHASKEIWGQTAREFRPERWLSAEGAKMQKYWIPFGAGYASCPGQNIARIQISKISATLVRDYDIRQKDPSQDWTYKAYFTVAPRGWPVIIQKSSENDKVLKSP</sequence>
<dbReference type="GeneID" id="19277567"/>
<dbReference type="GO" id="GO:0005506">
    <property type="term" value="F:iron ion binding"/>
    <property type="evidence" value="ECO:0007669"/>
    <property type="project" value="InterPro"/>
</dbReference>
<dbReference type="InParanoid" id="W3WNX0"/>
<dbReference type="OrthoDB" id="3934656at2759"/>
<dbReference type="PANTHER" id="PTHR24305:SF232">
    <property type="entry name" value="P450, PUTATIVE (EUROFUNG)-RELATED"/>
    <property type="match status" value="1"/>
</dbReference>
<keyword evidence="5 6" id="KW-0408">Iron</keyword>
<evidence type="ECO:0000313" key="8">
    <source>
        <dbReference type="EMBL" id="ETS75610.1"/>
    </source>
</evidence>
<evidence type="ECO:0000256" key="6">
    <source>
        <dbReference type="PIRSR" id="PIRSR602401-1"/>
    </source>
</evidence>
<comment type="cofactor">
    <cofactor evidence="1 6">
        <name>heme</name>
        <dbReference type="ChEBI" id="CHEBI:30413"/>
    </cofactor>
</comment>
<evidence type="ECO:0000256" key="4">
    <source>
        <dbReference type="ARBA" id="ARBA00022723"/>
    </source>
</evidence>
<dbReference type="InterPro" id="IPR036396">
    <property type="entry name" value="Cyt_P450_sf"/>
</dbReference>
<comment type="similarity">
    <text evidence="2">Belongs to the cytochrome P450 family.</text>
</comment>
<evidence type="ECO:0000313" key="9">
    <source>
        <dbReference type="Proteomes" id="UP000030651"/>
    </source>
</evidence>
<keyword evidence="9" id="KW-1185">Reference proteome</keyword>
<keyword evidence="3 6" id="KW-0349">Heme</keyword>
<keyword evidence="4 6" id="KW-0479">Metal-binding</keyword>
<evidence type="ECO:0000256" key="1">
    <source>
        <dbReference type="ARBA" id="ARBA00001971"/>
    </source>
</evidence>
<dbReference type="RefSeq" id="XP_007839326.1">
    <property type="nucleotide sequence ID" value="XM_007841135.1"/>
</dbReference>
<dbReference type="GO" id="GO:0016705">
    <property type="term" value="F:oxidoreductase activity, acting on paired donors, with incorporation or reduction of molecular oxygen"/>
    <property type="evidence" value="ECO:0007669"/>
    <property type="project" value="InterPro"/>
</dbReference>
<dbReference type="HOGENOM" id="CLU_001570_14_0_1"/>
<dbReference type="PRINTS" id="PR00385">
    <property type="entry name" value="P450"/>
</dbReference>
<dbReference type="PRINTS" id="PR00463">
    <property type="entry name" value="EP450I"/>
</dbReference>
<dbReference type="EMBL" id="KI912118">
    <property type="protein sequence ID" value="ETS75610.1"/>
    <property type="molecule type" value="Genomic_DNA"/>
</dbReference>
<name>W3WNX0_PESFW</name>
<dbReference type="KEGG" id="pfy:PFICI_12554"/>
<dbReference type="OMA" id="GHIHETA"/>
<proteinExistence type="inferred from homology"/>
<organism evidence="8 9">
    <name type="scientific">Pestalotiopsis fici (strain W106-1 / CGMCC3.15140)</name>
    <dbReference type="NCBI Taxonomy" id="1229662"/>
    <lineage>
        <taxon>Eukaryota</taxon>
        <taxon>Fungi</taxon>
        <taxon>Dikarya</taxon>
        <taxon>Ascomycota</taxon>
        <taxon>Pezizomycotina</taxon>
        <taxon>Sordariomycetes</taxon>
        <taxon>Xylariomycetidae</taxon>
        <taxon>Amphisphaeriales</taxon>
        <taxon>Sporocadaceae</taxon>
        <taxon>Pestalotiopsis</taxon>
    </lineage>
</organism>
<dbReference type="InterPro" id="IPR001128">
    <property type="entry name" value="Cyt_P450"/>
</dbReference>
<gene>
    <name evidence="8" type="ORF">PFICI_12554</name>
</gene>
<evidence type="ECO:0000256" key="7">
    <source>
        <dbReference type="SAM" id="MobiDB-lite"/>
    </source>
</evidence>
<dbReference type="PANTHER" id="PTHR24305">
    <property type="entry name" value="CYTOCHROME P450"/>
    <property type="match status" value="1"/>
</dbReference>
<evidence type="ECO:0000256" key="5">
    <source>
        <dbReference type="ARBA" id="ARBA00023004"/>
    </source>
</evidence>
<evidence type="ECO:0000256" key="2">
    <source>
        <dbReference type="ARBA" id="ARBA00010617"/>
    </source>
</evidence>